<evidence type="ECO:0000256" key="6">
    <source>
        <dbReference type="ARBA" id="ARBA00022553"/>
    </source>
</evidence>
<dbReference type="SUPFAM" id="SSF47226">
    <property type="entry name" value="Histidine-containing phosphotransfer domain, HPT domain"/>
    <property type="match status" value="1"/>
</dbReference>
<keyword evidence="6 17" id="KW-0597">Phosphoprotein</keyword>
<evidence type="ECO:0000256" key="5">
    <source>
        <dbReference type="ARBA" id="ARBA00022475"/>
    </source>
</evidence>
<evidence type="ECO:0000259" key="20">
    <source>
        <dbReference type="PROSITE" id="PS50109"/>
    </source>
</evidence>
<feature type="domain" description="Response regulatory" evidence="21">
    <location>
        <begin position="346"/>
        <end position="466"/>
    </location>
</feature>
<organism evidence="23 24">
    <name type="scientific">Paenibacillus polysaccharolyticus</name>
    <dbReference type="NCBI Taxonomy" id="582692"/>
    <lineage>
        <taxon>Bacteria</taxon>
        <taxon>Bacillati</taxon>
        <taxon>Bacillota</taxon>
        <taxon>Bacilli</taxon>
        <taxon>Bacillales</taxon>
        <taxon>Paenibacillaceae</taxon>
        <taxon>Paenibacillus</taxon>
    </lineage>
</organism>
<evidence type="ECO:0000256" key="13">
    <source>
        <dbReference type="ARBA" id="ARBA00023012"/>
    </source>
</evidence>
<dbReference type="Pfam" id="PF00512">
    <property type="entry name" value="HisKA"/>
    <property type="match status" value="1"/>
</dbReference>
<dbReference type="Gene3D" id="1.20.120.160">
    <property type="entry name" value="HPT domain"/>
    <property type="match status" value="1"/>
</dbReference>
<evidence type="ECO:0000256" key="2">
    <source>
        <dbReference type="ARBA" id="ARBA00004651"/>
    </source>
</evidence>
<feature type="coiled-coil region" evidence="18">
    <location>
        <begin position="1"/>
        <end position="28"/>
    </location>
</feature>
<dbReference type="PROSITE" id="PS50894">
    <property type="entry name" value="HPT"/>
    <property type="match status" value="1"/>
</dbReference>
<keyword evidence="8" id="KW-0812">Transmembrane</keyword>
<dbReference type="CDD" id="cd16922">
    <property type="entry name" value="HATPase_EvgS-ArcB-TorS-like"/>
    <property type="match status" value="1"/>
</dbReference>
<keyword evidence="12" id="KW-1133">Transmembrane helix</keyword>
<feature type="modified residue" description="Phosphohistidine" evidence="16">
    <location>
        <position position="530"/>
    </location>
</feature>
<dbReference type="InterPro" id="IPR036097">
    <property type="entry name" value="HisK_dim/P_sf"/>
</dbReference>
<keyword evidence="5" id="KW-1003">Cell membrane</keyword>
<dbReference type="InterPro" id="IPR036641">
    <property type="entry name" value="HPT_dom_sf"/>
</dbReference>
<name>A0A1G5KX56_9BACL</name>
<dbReference type="CDD" id="cd00082">
    <property type="entry name" value="HisKA"/>
    <property type="match status" value="1"/>
</dbReference>
<dbReference type="InterPro" id="IPR036890">
    <property type="entry name" value="HATPase_C_sf"/>
</dbReference>
<dbReference type="SUPFAM" id="SSF52172">
    <property type="entry name" value="CheY-like"/>
    <property type="match status" value="1"/>
</dbReference>
<dbReference type="InterPro" id="IPR003594">
    <property type="entry name" value="HATPase_dom"/>
</dbReference>
<keyword evidence="11" id="KW-0067">ATP-binding</keyword>
<evidence type="ECO:0000256" key="9">
    <source>
        <dbReference type="ARBA" id="ARBA00022741"/>
    </source>
</evidence>
<evidence type="ECO:0000256" key="7">
    <source>
        <dbReference type="ARBA" id="ARBA00022679"/>
    </source>
</evidence>
<keyword evidence="18" id="KW-0175">Coiled coil</keyword>
<dbReference type="PANTHER" id="PTHR45339">
    <property type="entry name" value="HYBRID SIGNAL TRANSDUCTION HISTIDINE KINASE J"/>
    <property type="match status" value="1"/>
</dbReference>
<dbReference type="Gene3D" id="3.30.565.10">
    <property type="entry name" value="Histidine kinase-like ATPase, C-terminal domain"/>
    <property type="match status" value="1"/>
</dbReference>
<dbReference type="PROSITE" id="PS50109">
    <property type="entry name" value="HIS_KIN"/>
    <property type="match status" value="1"/>
</dbReference>
<dbReference type="PRINTS" id="PR00344">
    <property type="entry name" value="BCTRLSENSOR"/>
</dbReference>
<dbReference type="Pfam" id="PF02518">
    <property type="entry name" value="HATPase_c"/>
    <property type="match status" value="1"/>
</dbReference>
<evidence type="ECO:0000256" key="11">
    <source>
        <dbReference type="ARBA" id="ARBA00022840"/>
    </source>
</evidence>
<dbReference type="InterPro" id="IPR001789">
    <property type="entry name" value="Sig_transdc_resp-reg_receiver"/>
</dbReference>
<dbReference type="SMART" id="SM00448">
    <property type="entry name" value="REC"/>
    <property type="match status" value="1"/>
</dbReference>
<dbReference type="InterPro" id="IPR008207">
    <property type="entry name" value="Sig_transdc_His_kin_Hpt_dom"/>
</dbReference>
<evidence type="ECO:0000256" key="12">
    <source>
        <dbReference type="ARBA" id="ARBA00022989"/>
    </source>
</evidence>
<evidence type="ECO:0000313" key="23">
    <source>
        <dbReference type="EMBL" id="SCZ05167.1"/>
    </source>
</evidence>
<feature type="domain" description="Histidine kinase" evidence="20">
    <location>
        <begin position="77"/>
        <end position="298"/>
    </location>
</feature>
<comment type="catalytic activity">
    <reaction evidence="1">
        <text>ATP + protein L-histidine = ADP + protein N-phospho-L-histidine.</text>
        <dbReference type="EC" id="2.7.13.3"/>
    </reaction>
</comment>
<keyword evidence="14" id="KW-0472">Membrane</keyword>
<dbReference type="PROSITE" id="PS50110">
    <property type="entry name" value="RESPONSE_REGULATORY"/>
    <property type="match status" value="1"/>
</dbReference>
<dbReference type="SMART" id="SM00388">
    <property type="entry name" value="HisKA"/>
    <property type="match status" value="1"/>
</dbReference>
<dbReference type="AlphaFoldDB" id="A0A1G5KX56"/>
<dbReference type="SMART" id="SM00387">
    <property type="entry name" value="HATPase_c"/>
    <property type="match status" value="1"/>
</dbReference>
<dbReference type="Gene3D" id="1.10.287.130">
    <property type="match status" value="1"/>
</dbReference>
<comment type="similarity">
    <text evidence="3">In the N-terminal section; belongs to the phytochrome family.</text>
</comment>
<feature type="domain" description="HPt" evidence="22">
    <location>
        <begin position="491"/>
        <end position="584"/>
    </location>
</feature>
<dbReference type="GO" id="GO:0005886">
    <property type="term" value="C:plasma membrane"/>
    <property type="evidence" value="ECO:0007669"/>
    <property type="project" value="UniProtKB-SubCell"/>
</dbReference>
<evidence type="ECO:0000256" key="18">
    <source>
        <dbReference type="SAM" id="Coils"/>
    </source>
</evidence>
<feature type="modified residue" description="4-aspartylphosphate" evidence="17">
    <location>
        <position position="396"/>
    </location>
</feature>
<dbReference type="InterPro" id="IPR005467">
    <property type="entry name" value="His_kinase_dom"/>
</dbReference>
<dbReference type="Pfam" id="PF00072">
    <property type="entry name" value="Response_reg"/>
    <property type="match status" value="1"/>
</dbReference>
<keyword evidence="9" id="KW-0547">Nucleotide-binding</keyword>
<proteinExistence type="inferred from homology"/>
<dbReference type="Pfam" id="PF01627">
    <property type="entry name" value="Hpt"/>
    <property type="match status" value="1"/>
</dbReference>
<evidence type="ECO:0000256" key="10">
    <source>
        <dbReference type="ARBA" id="ARBA00022777"/>
    </source>
</evidence>
<dbReference type="InterPro" id="IPR004358">
    <property type="entry name" value="Sig_transdc_His_kin-like_C"/>
</dbReference>
<dbReference type="GO" id="GO:0000155">
    <property type="term" value="F:phosphorelay sensor kinase activity"/>
    <property type="evidence" value="ECO:0007669"/>
    <property type="project" value="InterPro"/>
</dbReference>
<keyword evidence="24" id="KW-1185">Reference proteome</keyword>
<evidence type="ECO:0000256" key="4">
    <source>
        <dbReference type="ARBA" id="ARBA00012438"/>
    </source>
</evidence>
<dbReference type="GO" id="GO:0005524">
    <property type="term" value="F:ATP binding"/>
    <property type="evidence" value="ECO:0007669"/>
    <property type="project" value="UniProtKB-KW"/>
</dbReference>
<feature type="compositionally biased region" description="Basic and acidic residues" evidence="19">
    <location>
        <begin position="320"/>
        <end position="340"/>
    </location>
</feature>
<evidence type="ECO:0000256" key="1">
    <source>
        <dbReference type="ARBA" id="ARBA00000085"/>
    </source>
</evidence>
<dbReference type="SUPFAM" id="SSF55874">
    <property type="entry name" value="ATPase domain of HSP90 chaperone/DNA topoisomerase II/histidine kinase"/>
    <property type="match status" value="1"/>
</dbReference>
<dbReference type="InterPro" id="IPR011006">
    <property type="entry name" value="CheY-like_superfamily"/>
</dbReference>
<evidence type="ECO:0000256" key="8">
    <source>
        <dbReference type="ARBA" id="ARBA00022692"/>
    </source>
</evidence>
<feature type="region of interest" description="Disordered" evidence="19">
    <location>
        <begin position="311"/>
        <end position="340"/>
    </location>
</feature>
<keyword evidence="10 23" id="KW-0418">Kinase</keyword>
<evidence type="ECO:0000256" key="15">
    <source>
        <dbReference type="ARBA" id="ARBA00074306"/>
    </source>
</evidence>
<reference evidence="24" key="1">
    <citation type="submission" date="2016-10" db="EMBL/GenBank/DDBJ databases">
        <authorList>
            <person name="Varghese N."/>
            <person name="Submissions S."/>
        </authorList>
    </citation>
    <scope>NUCLEOTIDE SEQUENCE [LARGE SCALE GENOMIC DNA]</scope>
    <source>
        <strain evidence="24">BL9</strain>
    </source>
</reference>
<dbReference type="EC" id="2.7.13.3" evidence="4"/>
<sequence length="587" mass="65571">MPSDNEEIQRLRKTIEQLSDQLIRSKEQEERTLSAFSDMNNELVTLQRQLSKNNAGLESARQKAVASDESKSAFMAVISHDFRTPLNGILGMAELLTYSPLSEEQKDSVIVIQEAAKLLLKLIQDLLDFSKLEAGQLRLEQGEVKLQEIMDYILRLLKPQIDKKRNRMIMDCDPEVAAVLEGDSTRITQILINLIQNANKFTTDGSVKVEVKLVRQQARTQLVRFEVHDTGIGISEEDQISLFEPYMQTEQGRSKEYEGTGLGLSICKSLVQLMNGEIGIRSKEGEGSIFWFELELGLHMVESKESAQLTVADETSDLTNDAKNDVGDATKNSSKDAPEQDARTLPILLADDNVINRQLVQLQLKKLGFTELECVSSGEEAVNAFRDKTYSLILMDSMMPVLDGIEAARQIRAIEQDEMRPATPIIAMTGNVMQSEKDKCYEAGMNDFIGKPFTLEVLDTTIRKWHSASKPVQILNMDVVREIAELNTDGSQTLLSMLLEMYRAETPGKIEDLRRHVVSADHKAAAETAHDLKSGSLSLGISYLSTLFSQIEKYAKQELTHQAEPLLDKLLPAYQAACGALQQANKS</sequence>
<gene>
    <name evidence="23" type="ORF">SAMN05720606_117164</name>
</gene>
<comment type="subcellular location">
    <subcellularLocation>
        <location evidence="2">Cell membrane</location>
        <topology evidence="2">Multi-pass membrane protein</topology>
    </subcellularLocation>
</comment>
<dbReference type="CDD" id="cd17546">
    <property type="entry name" value="REC_hyHK_CKI1_RcsC-like"/>
    <property type="match status" value="1"/>
</dbReference>
<keyword evidence="7" id="KW-0808">Transferase</keyword>
<keyword evidence="13" id="KW-0902">Two-component regulatory system</keyword>
<dbReference type="RefSeq" id="WP_090923937.1">
    <property type="nucleotide sequence ID" value="NZ_FMVM01000017.1"/>
</dbReference>
<evidence type="ECO:0000256" key="19">
    <source>
        <dbReference type="SAM" id="MobiDB-lite"/>
    </source>
</evidence>
<protein>
    <recommendedName>
        <fullName evidence="15">Circadian input-output histidine kinase CikA</fullName>
        <ecNumber evidence="4">2.7.13.3</ecNumber>
    </recommendedName>
</protein>
<dbReference type="PANTHER" id="PTHR45339:SF1">
    <property type="entry name" value="HYBRID SIGNAL TRANSDUCTION HISTIDINE KINASE J"/>
    <property type="match status" value="1"/>
</dbReference>
<dbReference type="SUPFAM" id="SSF47384">
    <property type="entry name" value="Homodimeric domain of signal transducing histidine kinase"/>
    <property type="match status" value="1"/>
</dbReference>
<evidence type="ECO:0000259" key="21">
    <source>
        <dbReference type="PROSITE" id="PS50110"/>
    </source>
</evidence>
<evidence type="ECO:0000256" key="3">
    <source>
        <dbReference type="ARBA" id="ARBA00006402"/>
    </source>
</evidence>
<evidence type="ECO:0000256" key="17">
    <source>
        <dbReference type="PROSITE-ProRule" id="PRU00169"/>
    </source>
</evidence>
<dbReference type="STRING" id="582692.SAMN05720606_117164"/>
<evidence type="ECO:0000256" key="16">
    <source>
        <dbReference type="PROSITE-ProRule" id="PRU00110"/>
    </source>
</evidence>
<dbReference type="EMBL" id="FMVM01000017">
    <property type="protein sequence ID" value="SCZ05167.1"/>
    <property type="molecule type" value="Genomic_DNA"/>
</dbReference>
<accession>A0A1G5KX56</accession>
<evidence type="ECO:0000256" key="14">
    <source>
        <dbReference type="ARBA" id="ARBA00023136"/>
    </source>
</evidence>
<evidence type="ECO:0000259" key="22">
    <source>
        <dbReference type="PROSITE" id="PS50894"/>
    </source>
</evidence>
<dbReference type="InterPro" id="IPR003661">
    <property type="entry name" value="HisK_dim/P_dom"/>
</dbReference>
<dbReference type="Gene3D" id="3.40.50.2300">
    <property type="match status" value="1"/>
</dbReference>
<evidence type="ECO:0000313" key="24">
    <source>
        <dbReference type="Proteomes" id="UP000198538"/>
    </source>
</evidence>
<dbReference type="Proteomes" id="UP000198538">
    <property type="component" value="Unassembled WGS sequence"/>
</dbReference>
<dbReference type="FunFam" id="3.30.565.10:FF:000010">
    <property type="entry name" value="Sensor histidine kinase RcsC"/>
    <property type="match status" value="1"/>
</dbReference>